<comment type="caution">
    <text evidence="1">The sequence shown here is derived from an EMBL/GenBank/DDBJ whole genome shotgun (WGS) entry which is preliminary data.</text>
</comment>
<dbReference type="RefSeq" id="WP_200130753.1">
    <property type="nucleotide sequence ID" value="NZ_JAEHOI010000001.1"/>
</dbReference>
<sequence>MPQIPEHHTRTGARRLTIAIAATALIGLPLALAGCASAPDAPAESSASGSNSAGGTVAPDALLAPLELDGRATTEVIDALDALPLAERPGDLMASIRPDTLVLTNQAGAEARLPMPEDRFYVSIAPYVEQTHECHFHSLTTCVGELRNAEVSLTVTDASTGENIFAEQRVTADNGFLGLWVPRGPEYEVRIERDGRAAETRIVTDTADAATCLTTMQLTNA</sequence>
<dbReference type="InterPro" id="IPR047808">
    <property type="entry name" value="CueP-like"/>
</dbReference>
<accession>A0A934QCG6</accession>
<protein>
    <submittedName>
        <fullName evidence="1">CueP family metal-binding protein</fullName>
    </submittedName>
</protein>
<evidence type="ECO:0000313" key="2">
    <source>
        <dbReference type="Proteomes" id="UP000618733"/>
    </source>
</evidence>
<keyword evidence="2" id="KW-1185">Reference proteome</keyword>
<name>A0A934QCG6_9MICO</name>
<dbReference type="Pfam" id="PF21172">
    <property type="entry name" value="CueP"/>
    <property type="match status" value="1"/>
</dbReference>
<reference evidence="1" key="1">
    <citation type="submission" date="2020-12" db="EMBL/GenBank/DDBJ databases">
        <title>Leucobacter sp. CAS2, isolated from Chromium sludge.</title>
        <authorList>
            <person name="Xu Z."/>
        </authorList>
    </citation>
    <scope>NUCLEOTIDE SEQUENCE</scope>
    <source>
        <strain evidence="1">CSA2</strain>
    </source>
</reference>
<organism evidence="1 2">
    <name type="scientific">Leucobacter edaphi</name>
    <dbReference type="NCBI Taxonomy" id="2796472"/>
    <lineage>
        <taxon>Bacteria</taxon>
        <taxon>Bacillati</taxon>
        <taxon>Actinomycetota</taxon>
        <taxon>Actinomycetes</taxon>
        <taxon>Micrococcales</taxon>
        <taxon>Microbacteriaceae</taxon>
        <taxon>Leucobacter</taxon>
    </lineage>
</organism>
<gene>
    <name evidence="1" type="ORF">JD292_00330</name>
</gene>
<dbReference type="Proteomes" id="UP000618733">
    <property type="component" value="Unassembled WGS sequence"/>
</dbReference>
<dbReference type="NCBIfam" id="NF038094">
    <property type="entry name" value="CueP_fam"/>
    <property type="match status" value="1"/>
</dbReference>
<proteinExistence type="predicted"/>
<dbReference type="AlphaFoldDB" id="A0A934QCG6"/>
<evidence type="ECO:0000313" key="1">
    <source>
        <dbReference type="EMBL" id="MBK0420532.1"/>
    </source>
</evidence>
<dbReference type="Gene3D" id="2.60.40.3700">
    <property type="match status" value="1"/>
</dbReference>
<dbReference type="EMBL" id="JAEHOI010000001">
    <property type="protein sequence ID" value="MBK0420532.1"/>
    <property type="molecule type" value="Genomic_DNA"/>
</dbReference>